<evidence type="ECO:0000256" key="1">
    <source>
        <dbReference type="ARBA" id="ARBA00000798"/>
    </source>
</evidence>
<sequence>MADIDALRKKYFVQPDDTSPPSEPLPATFGGCRVTPLIDGGTYFADLAAQIAALGQGTPSENSGQFLYIAGWWLHLLGGRVNPSPSSSGASTGPSVGLDNPFSLDGPGAPNHLVDLLKAKAAAGVDVRVLGWISFSVMADYFVLTASVQNGAGSIRDVNVGTMGSIRELRKAPALADKACLNIIAHSAGAVHAKMVLVGNGSTAIGYTGGLDLVGDRHGGQPHPSRTWHDVQAKVEGPAVQAMYDLYRSMWNELKARDIRSFRFADEKIASHTAATPVVPARTLPTTAVGKHHVQSLRTVPRFNYKTINLLPENKKISFAPDGLFEVRSAWFNAVLTAERYVYIEDQGFWSVEIMIWLNQALKARDDLKVILVCGATDPNDPHFPPYANVALFKGLLHDLNAQQRGRVRAFSRDVIVHTKSTIVDDHWAVIGSANAFRRSLYSDVEHAVGLLDEEDLLVQQYRVRLWSDAFGLLAPADQQKIADIDQALNVWNSAWGTPGSGVVLPSAVIPVPLPSTPTVLSEKDQDKYDRYADVDSREAWGGCLP</sequence>
<accession>A0ABW2XSS3</accession>
<protein>
    <submittedName>
        <fullName evidence="6">Phospholipase D family protein</fullName>
    </submittedName>
</protein>
<dbReference type="PANTHER" id="PTHR18896">
    <property type="entry name" value="PHOSPHOLIPASE D"/>
    <property type="match status" value="1"/>
</dbReference>
<evidence type="ECO:0000259" key="5">
    <source>
        <dbReference type="PROSITE" id="PS50035"/>
    </source>
</evidence>
<dbReference type="InterPro" id="IPR001736">
    <property type="entry name" value="PLipase_D/transphosphatidylase"/>
</dbReference>
<dbReference type="InterPro" id="IPR025202">
    <property type="entry name" value="PLD-like_dom"/>
</dbReference>
<dbReference type="PANTHER" id="PTHR18896:SF76">
    <property type="entry name" value="PHOSPHOLIPASE"/>
    <property type="match status" value="1"/>
</dbReference>
<evidence type="ECO:0000313" key="7">
    <source>
        <dbReference type="Proteomes" id="UP001597063"/>
    </source>
</evidence>
<gene>
    <name evidence="6" type="ORF">ACFQZM_32045</name>
</gene>
<dbReference type="Gene3D" id="3.30.870.10">
    <property type="entry name" value="Endonuclease Chain A"/>
    <property type="match status" value="2"/>
</dbReference>
<evidence type="ECO:0000313" key="6">
    <source>
        <dbReference type="EMBL" id="MFD0689159.1"/>
    </source>
</evidence>
<reference evidence="7" key="1">
    <citation type="journal article" date="2019" name="Int. J. Syst. Evol. Microbiol.">
        <title>The Global Catalogue of Microorganisms (GCM) 10K type strain sequencing project: providing services to taxonomists for standard genome sequencing and annotation.</title>
        <authorList>
            <consortium name="The Broad Institute Genomics Platform"/>
            <consortium name="The Broad Institute Genome Sequencing Center for Infectious Disease"/>
            <person name="Wu L."/>
            <person name="Ma J."/>
        </authorList>
    </citation>
    <scope>NUCLEOTIDE SEQUENCE [LARGE SCALE GENOMIC DNA]</scope>
    <source>
        <strain evidence="7">JCM 9371</strain>
    </source>
</reference>
<name>A0ABW2XSS3_9ACTN</name>
<dbReference type="InterPro" id="IPR015679">
    <property type="entry name" value="PLipase_D_fam"/>
</dbReference>
<keyword evidence="4" id="KW-0443">Lipid metabolism</keyword>
<keyword evidence="3" id="KW-0378">Hydrolase</keyword>
<dbReference type="Pfam" id="PF13091">
    <property type="entry name" value="PLDc_2"/>
    <property type="match status" value="1"/>
</dbReference>
<dbReference type="PROSITE" id="PS50035">
    <property type="entry name" value="PLD"/>
    <property type="match status" value="1"/>
</dbReference>
<evidence type="ECO:0000256" key="2">
    <source>
        <dbReference type="ARBA" id="ARBA00022737"/>
    </source>
</evidence>
<evidence type="ECO:0000256" key="4">
    <source>
        <dbReference type="ARBA" id="ARBA00023098"/>
    </source>
</evidence>
<dbReference type="SMART" id="SM00155">
    <property type="entry name" value="PLDc"/>
    <property type="match status" value="2"/>
</dbReference>
<dbReference type="CDD" id="cd09105">
    <property type="entry name" value="PLDc_vPLD1_2_like_2"/>
    <property type="match status" value="1"/>
</dbReference>
<evidence type="ECO:0000256" key="3">
    <source>
        <dbReference type="ARBA" id="ARBA00022801"/>
    </source>
</evidence>
<keyword evidence="7" id="KW-1185">Reference proteome</keyword>
<keyword evidence="2" id="KW-0677">Repeat</keyword>
<dbReference type="SUPFAM" id="SSF56024">
    <property type="entry name" value="Phospholipase D/nuclease"/>
    <property type="match status" value="2"/>
</dbReference>
<proteinExistence type="predicted"/>
<comment type="caution">
    <text evidence="6">The sequence shown here is derived from an EMBL/GenBank/DDBJ whole genome shotgun (WGS) entry which is preliminary data.</text>
</comment>
<dbReference type="EMBL" id="JBHTGP010000016">
    <property type="protein sequence ID" value="MFD0689159.1"/>
    <property type="molecule type" value="Genomic_DNA"/>
</dbReference>
<comment type="catalytic activity">
    <reaction evidence="1">
        <text>a 1,2-diacyl-sn-glycero-3-phosphocholine + H2O = a 1,2-diacyl-sn-glycero-3-phosphate + choline + H(+)</text>
        <dbReference type="Rhea" id="RHEA:14445"/>
        <dbReference type="ChEBI" id="CHEBI:15354"/>
        <dbReference type="ChEBI" id="CHEBI:15377"/>
        <dbReference type="ChEBI" id="CHEBI:15378"/>
        <dbReference type="ChEBI" id="CHEBI:57643"/>
        <dbReference type="ChEBI" id="CHEBI:58608"/>
        <dbReference type="EC" id="3.1.4.4"/>
    </reaction>
</comment>
<organism evidence="6 7">
    <name type="scientific">Actinomadura fibrosa</name>
    <dbReference type="NCBI Taxonomy" id="111802"/>
    <lineage>
        <taxon>Bacteria</taxon>
        <taxon>Bacillati</taxon>
        <taxon>Actinomycetota</taxon>
        <taxon>Actinomycetes</taxon>
        <taxon>Streptosporangiales</taxon>
        <taxon>Thermomonosporaceae</taxon>
        <taxon>Actinomadura</taxon>
    </lineage>
</organism>
<feature type="domain" description="PLD phosphodiesterase" evidence="5">
    <location>
        <begin position="413"/>
        <end position="440"/>
    </location>
</feature>
<dbReference type="RefSeq" id="WP_131757263.1">
    <property type="nucleotide sequence ID" value="NZ_CAACUY010000028.1"/>
</dbReference>
<dbReference type="Proteomes" id="UP001597063">
    <property type="component" value="Unassembled WGS sequence"/>
</dbReference>